<evidence type="ECO:0000313" key="2">
    <source>
        <dbReference type="Proteomes" id="UP001195941"/>
    </source>
</evidence>
<gene>
    <name evidence="1" type="ORF">IT775_03155</name>
</gene>
<protein>
    <submittedName>
        <fullName evidence="1">DUF4279 domain-containing protein</fullName>
    </submittedName>
</protein>
<keyword evidence="2" id="KW-1185">Reference proteome</keyword>
<name>A0ABS5HMF6_9RHOB</name>
<dbReference type="Pfam" id="PF14106">
    <property type="entry name" value="DUF4279"/>
    <property type="match status" value="1"/>
</dbReference>
<organism evidence="1 2">
    <name type="scientific">Thalassovita aquimarina</name>
    <dbReference type="NCBI Taxonomy" id="2785917"/>
    <lineage>
        <taxon>Bacteria</taxon>
        <taxon>Pseudomonadati</taxon>
        <taxon>Pseudomonadota</taxon>
        <taxon>Alphaproteobacteria</taxon>
        <taxon>Rhodobacterales</taxon>
        <taxon>Roseobacteraceae</taxon>
        <taxon>Thalassovita</taxon>
    </lineage>
</organism>
<sequence>MSEKIDSRQAFLSASEYRQYAYFRVMSSLPLGHVGDVLELEPIRYWDKGDSFESRGKTFERKFSNWALESGCLETEPFEAHFNALLEMLEPRAQQLAIINEQHECAIVCVAYSLQSCGFEMSADLMRRLAALGLSVELDAYGMTDPHDEIENLRSLIETAQSI</sequence>
<dbReference type="RefSeq" id="WP_212699632.1">
    <property type="nucleotide sequence ID" value="NZ_JADMKU010000002.1"/>
</dbReference>
<dbReference type="EMBL" id="JADMKU010000002">
    <property type="protein sequence ID" value="MBR9650121.1"/>
    <property type="molecule type" value="Genomic_DNA"/>
</dbReference>
<comment type="caution">
    <text evidence="1">The sequence shown here is derived from an EMBL/GenBank/DDBJ whole genome shotgun (WGS) entry which is preliminary data.</text>
</comment>
<accession>A0ABS5HMF6</accession>
<reference evidence="1 2" key="1">
    <citation type="journal article" date="2021" name="Arch. Microbiol.">
        <title>Thalassobius aquimarinus sp. nov., isolated from the Sea of Japan seashore.</title>
        <authorList>
            <person name="Kurilenko V.V."/>
            <person name="Romanenko L.A."/>
            <person name="Chernysheva N.Y."/>
            <person name="Velansky P.V."/>
            <person name="Tekutyeva L.A."/>
            <person name="Isaeva M.P."/>
            <person name="Mikhailov V.V."/>
        </authorList>
    </citation>
    <scope>NUCLEOTIDE SEQUENCE [LARGE SCALE GENOMIC DNA]</scope>
    <source>
        <strain evidence="1 2">KMM 8518</strain>
    </source>
</reference>
<dbReference type="InterPro" id="IPR025459">
    <property type="entry name" value="DUF4279"/>
</dbReference>
<dbReference type="Proteomes" id="UP001195941">
    <property type="component" value="Unassembled WGS sequence"/>
</dbReference>
<evidence type="ECO:0000313" key="1">
    <source>
        <dbReference type="EMBL" id="MBR9650121.1"/>
    </source>
</evidence>
<proteinExistence type="predicted"/>